<dbReference type="EMBL" id="CAJVQC010029754">
    <property type="protein sequence ID" value="CAG8743558.1"/>
    <property type="molecule type" value="Genomic_DNA"/>
</dbReference>
<evidence type="ECO:0000313" key="2">
    <source>
        <dbReference type="Proteomes" id="UP000789920"/>
    </source>
</evidence>
<protein>
    <submittedName>
        <fullName evidence="1">18199_t:CDS:1</fullName>
    </submittedName>
</protein>
<comment type="caution">
    <text evidence="1">The sequence shown here is derived from an EMBL/GenBank/DDBJ whole genome shotgun (WGS) entry which is preliminary data.</text>
</comment>
<accession>A0ACA9QC38</accession>
<proteinExistence type="predicted"/>
<feature type="non-terminal residue" evidence="1">
    <location>
        <position position="132"/>
    </location>
</feature>
<evidence type="ECO:0000313" key="1">
    <source>
        <dbReference type="EMBL" id="CAG8743558.1"/>
    </source>
</evidence>
<gene>
    <name evidence="1" type="ORF">RPERSI_LOCUS13408</name>
</gene>
<name>A0ACA9QC38_9GLOM</name>
<reference evidence="1" key="1">
    <citation type="submission" date="2021-06" db="EMBL/GenBank/DDBJ databases">
        <authorList>
            <person name="Kallberg Y."/>
            <person name="Tangrot J."/>
            <person name="Rosling A."/>
        </authorList>
    </citation>
    <scope>NUCLEOTIDE SEQUENCE</scope>
    <source>
        <strain evidence="1">MA461A</strain>
    </source>
</reference>
<dbReference type="Proteomes" id="UP000789920">
    <property type="component" value="Unassembled WGS sequence"/>
</dbReference>
<keyword evidence="2" id="KW-1185">Reference proteome</keyword>
<sequence>MKIAEQKDVKKLKLVERIMRTNETQRLGVMKRIIRTNKSEKSKIVEKVESYNKLNLRLENIIGVKEGGSFEEPNDKVLPYLSNDKTFTDFLEKSCKENYLQIDDIKRCLGGLYHTASKYLHRHENIIIDQQS</sequence>
<organism evidence="1 2">
    <name type="scientific">Racocetra persica</name>
    <dbReference type="NCBI Taxonomy" id="160502"/>
    <lineage>
        <taxon>Eukaryota</taxon>
        <taxon>Fungi</taxon>
        <taxon>Fungi incertae sedis</taxon>
        <taxon>Mucoromycota</taxon>
        <taxon>Glomeromycotina</taxon>
        <taxon>Glomeromycetes</taxon>
        <taxon>Diversisporales</taxon>
        <taxon>Gigasporaceae</taxon>
        <taxon>Racocetra</taxon>
    </lineage>
</organism>